<gene>
    <name evidence="1" type="ORF">GCM10010992_02080</name>
</gene>
<organism evidence="1 2">
    <name type="scientific">Cloacibacterium rupense</name>
    <dbReference type="NCBI Taxonomy" id="517423"/>
    <lineage>
        <taxon>Bacteria</taxon>
        <taxon>Pseudomonadati</taxon>
        <taxon>Bacteroidota</taxon>
        <taxon>Flavobacteriia</taxon>
        <taxon>Flavobacteriales</taxon>
        <taxon>Weeksellaceae</taxon>
    </lineage>
</organism>
<evidence type="ECO:0000313" key="1">
    <source>
        <dbReference type="EMBL" id="GGP01490.1"/>
    </source>
</evidence>
<comment type="caution">
    <text evidence="1">The sequence shown here is derived from an EMBL/GenBank/DDBJ whole genome shotgun (WGS) entry which is preliminary data.</text>
</comment>
<accession>A0ABQ2NHD6</accession>
<evidence type="ECO:0000313" key="2">
    <source>
        <dbReference type="Proteomes" id="UP000620064"/>
    </source>
</evidence>
<dbReference type="RefSeq" id="WP_188616221.1">
    <property type="nucleotide sequence ID" value="NZ_BMLV01000001.1"/>
</dbReference>
<keyword evidence="2" id="KW-1185">Reference proteome</keyword>
<reference evidence="2" key="1">
    <citation type="journal article" date="2019" name="Int. J. Syst. Evol. Microbiol.">
        <title>The Global Catalogue of Microorganisms (GCM) 10K type strain sequencing project: providing services to taxonomists for standard genome sequencing and annotation.</title>
        <authorList>
            <consortium name="The Broad Institute Genomics Platform"/>
            <consortium name="The Broad Institute Genome Sequencing Center for Infectious Disease"/>
            <person name="Wu L."/>
            <person name="Ma J."/>
        </authorList>
    </citation>
    <scope>NUCLEOTIDE SEQUENCE [LARGE SCALE GENOMIC DNA]</scope>
    <source>
        <strain evidence="2">CGMCC 1.7656</strain>
    </source>
</reference>
<name>A0ABQ2NHD6_9FLAO</name>
<dbReference type="EMBL" id="BMLV01000001">
    <property type="protein sequence ID" value="GGP01490.1"/>
    <property type="molecule type" value="Genomic_DNA"/>
</dbReference>
<protein>
    <submittedName>
        <fullName evidence="1">Uncharacterized protein</fullName>
    </submittedName>
</protein>
<sequence>MYNKPDDSAILQIADNNKGFLMPRMSSSANITSPIESVMFYNLTTGKFNFWTQNSWVRMFEASDADGIIDVTKNFTGNSTSKTTITTFPATMPNFTLNSGTTGWTSLNVSATISVSKATNTNLVTVEGMTQIDNTNNASSYQFAIGIFVNEGGVDKLKLVRKFNAYSTNATCLWKKFNLSGVFENLTIGNQIVKVYAYNLPKMSNNYTNITYGGSASNSCNNMNDQMARIFLTVQLAESGN</sequence>
<proteinExistence type="predicted"/>
<dbReference type="Proteomes" id="UP000620064">
    <property type="component" value="Unassembled WGS sequence"/>
</dbReference>